<protein>
    <submittedName>
        <fullName evidence="1 2">Capsid protein</fullName>
    </submittedName>
</protein>
<dbReference type="NCBIfam" id="TIGR01551">
    <property type="entry name" value="major_capsid_P2"/>
    <property type="match status" value="1"/>
</dbReference>
<dbReference type="PATRIC" id="fig|1073999.7.peg.3495"/>
<reference evidence="1 4" key="4">
    <citation type="journal article" date="2016" name="Genome Announc.">
        <title>Fully Closed Genome Sequences of Five Type Strains of the Genus Cronobacter and One Cronobacter sakazakii Strain.</title>
        <authorList>
            <person name="Moine D."/>
            <person name="Kassam M."/>
            <person name="Baert L."/>
            <person name="Tang Y."/>
            <person name="Barretto C."/>
            <person name="Ngom Bru C."/>
            <person name="Klijn A."/>
            <person name="Descombes P."/>
        </authorList>
    </citation>
    <scope>NUCLEOTIDE SEQUENCE [LARGE SCALE GENOMIC DNA]</scope>
    <source>
        <strain evidence="1 4">LMG 26250</strain>
    </source>
</reference>
<dbReference type="STRING" id="1073999.AFK62_16710"/>
<dbReference type="Proteomes" id="UP000009340">
    <property type="component" value="Unassembled WGS sequence"/>
</dbReference>
<organism evidence="2 3">
    <name type="scientific">Cronobacter condimenti 1330</name>
    <dbReference type="NCBI Taxonomy" id="1073999"/>
    <lineage>
        <taxon>Bacteria</taxon>
        <taxon>Pseudomonadati</taxon>
        <taxon>Pseudomonadota</taxon>
        <taxon>Gammaproteobacteria</taxon>
        <taxon>Enterobacterales</taxon>
        <taxon>Enterobacteriaceae</taxon>
        <taxon>Cronobacter</taxon>
    </lineage>
</organism>
<evidence type="ECO:0000313" key="1">
    <source>
        <dbReference type="EMBL" id="ALB64042.1"/>
    </source>
</evidence>
<dbReference type="InterPro" id="IPR006441">
    <property type="entry name" value="Phage_P2_GpN"/>
</dbReference>
<keyword evidence="4" id="KW-1185">Reference proteome</keyword>
<evidence type="ECO:0000313" key="3">
    <source>
        <dbReference type="Proteomes" id="UP000009340"/>
    </source>
</evidence>
<proteinExistence type="predicted"/>
<sequence>MRQETRFKFNAYLSRIAELNGIDVGDVSKKFSVQPSVTQTLMDTVQESSEFLTKINIVPVSELKGEKIGVGVTGSIASTADTANGHARETGDFAALESNKYECDQINFDFHLRYKTLDLWARFQDFQLRIRNAIIKRQALDFIMAGFNGVKRAPTSDRAENPMLQDVAVGWLQKYRNQAPARVMGKVTAESGEVVSDVIRVGKGGDYENLDALVMDATNTMIAPWHQENPDMVVICGRQLLADKYFPLVNKQQDNSDLLAADVIVSQKRIGNLPAVRVPYFPPDALMITTLENLSIYFMDESHRRVIEENAKLDRVENYESMNIDYVVEDYAAGCLVEHIKVGTFTTAAPDVQAASTPAQEATNPAQEG</sequence>
<name>K7ZZ45_9ENTR</name>
<dbReference type="eggNOG" id="ENOG502Z7HY">
    <property type="taxonomic scope" value="Bacteria"/>
</dbReference>
<dbReference type="EMBL" id="CAKW01000053">
    <property type="protein sequence ID" value="CCJ71998.1"/>
    <property type="molecule type" value="Genomic_DNA"/>
</dbReference>
<dbReference type="AlphaFoldDB" id="K7ZZ45"/>
<dbReference type="Proteomes" id="UP000067320">
    <property type="component" value="Chromosome"/>
</dbReference>
<gene>
    <name evidence="1" type="ORF">AFK62_16710</name>
    <name evidence="2" type="ORF">BN137_1346</name>
</gene>
<dbReference type="Pfam" id="PF05125">
    <property type="entry name" value="Phage_cap_P2"/>
    <property type="match status" value="1"/>
</dbReference>
<evidence type="ECO:0000313" key="2">
    <source>
        <dbReference type="EMBL" id="CCJ71998.1"/>
    </source>
</evidence>
<evidence type="ECO:0000313" key="4">
    <source>
        <dbReference type="Proteomes" id="UP000067320"/>
    </source>
</evidence>
<dbReference type="EMBL" id="CP012264">
    <property type="protein sequence ID" value="ALB64042.1"/>
    <property type="molecule type" value="Genomic_DNA"/>
</dbReference>
<dbReference type="OrthoDB" id="5464529at2"/>
<dbReference type="KEGG" id="ccon:AFK62_16710"/>
<reference evidence="4" key="3">
    <citation type="submission" date="2015-09" db="EMBL/GenBank/DDBJ databases">
        <title>Cronobacter genome sequencing and assembly.</title>
        <authorList>
            <person name="Descombes P."/>
            <person name="Baert L."/>
            <person name="Ngom-Bru C."/>
            <person name="Barretto C."/>
        </authorList>
    </citation>
    <scope>NUCLEOTIDE SEQUENCE [LARGE SCALE GENOMIC DNA]</scope>
    <source>
        <strain evidence="4">LMG 26250</strain>
    </source>
</reference>
<accession>K7ZZ45</accession>
<reference evidence="2" key="1">
    <citation type="submission" date="2012-07" db="EMBL/GenBank/DDBJ databases">
        <authorList>
            <person name="Cummings C."/>
        </authorList>
    </citation>
    <scope>NUCLEOTIDE SEQUENCE</scope>
    <source>
        <strain evidence="2">1330</strain>
    </source>
</reference>
<dbReference type="RefSeq" id="WP_007669492.1">
    <property type="nucleotide sequence ID" value="NZ_CAKW01000053.1"/>
</dbReference>
<reference evidence="4" key="2">
    <citation type="submission" date="2015-07" db="EMBL/GenBank/DDBJ databases">
        <authorList>
            <person name="Moine D."/>
            <person name="Kassam M."/>
        </authorList>
    </citation>
    <scope>NUCLEOTIDE SEQUENCE [LARGE SCALE GENOMIC DNA]</scope>
    <source>
        <strain evidence="4">LMG 26250</strain>
    </source>
</reference>